<protein>
    <submittedName>
        <fullName evidence="1">Uncharacterized protein</fullName>
    </submittedName>
</protein>
<dbReference type="AlphaFoldDB" id="A0A968KU56"/>
<evidence type="ECO:0000313" key="1">
    <source>
        <dbReference type="EMBL" id="NIZ68810.1"/>
    </source>
</evidence>
<dbReference type="RefSeq" id="WP_167694927.1">
    <property type="nucleotide sequence ID" value="NZ_CP118181.1"/>
</dbReference>
<organism evidence="1 2">
    <name type="scientific">Entomospira culicis</name>
    <dbReference type="NCBI Taxonomy" id="2719989"/>
    <lineage>
        <taxon>Bacteria</taxon>
        <taxon>Pseudomonadati</taxon>
        <taxon>Spirochaetota</taxon>
        <taxon>Spirochaetia</taxon>
        <taxon>Spirochaetales</taxon>
        <taxon>Spirochaetaceae</taxon>
        <taxon>Entomospira</taxon>
    </lineage>
</organism>
<name>A0A968KU56_9SPIO</name>
<sequence length="365" mass="41362">MHPHQLIKITLTLNHALQEEAIATLTKLKSPYVLTQSARSATIPPKKFWQTRIQTKDEQQDIFELYVPYELELLYLQTLVDDLYLLVPGRGSVLSQAVTLYTHIYQHAEMETSSLKRQVIEQLLSTEMHLISLIGARGDAGQLCHALLTRGYPSPSIAYGMGMGTRSRMGLLRITISPEKELLHLPVHHRDSQFVLQLLAHQARLDLPGKGFLSYFPIRYAKINTKTHNDDPSRLASIEQVISAIDTLQGGIEWRSKNMHYTQSTTSINSNKMVQLTFTGTRGISEIITPIAFDLGGRGATMTRKNFYEFGEHPENLFETHERESCSLALMPEIAVKLIMHVAEHLNWQDIGLSSIEEYEIFHAS</sequence>
<accession>A0A968KU56</accession>
<dbReference type="SUPFAM" id="SSF54913">
    <property type="entry name" value="GlnB-like"/>
    <property type="match status" value="1"/>
</dbReference>
<proteinExistence type="predicted"/>
<dbReference type="EMBL" id="JAATLM010000001">
    <property type="protein sequence ID" value="NIZ68810.1"/>
    <property type="molecule type" value="Genomic_DNA"/>
</dbReference>
<reference evidence="1" key="1">
    <citation type="submission" date="2020-03" db="EMBL/GenBank/DDBJ databases">
        <title>Spirochaetal bacteria isolated from arthropods constitute a novel genus Entomospira genus novum within the order Spirochaetales.</title>
        <authorList>
            <person name="Grana-Miraglia L."/>
            <person name="Sikutova S."/>
            <person name="Fingerle V."/>
            <person name="Sing A."/>
            <person name="Castillo-Ramirez S."/>
            <person name="Margos G."/>
            <person name="Rudolf I."/>
        </authorList>
    </citation>
    <scope>NUCLEOTIDE SEQUENCE</scope>
    <source>
        <strain evidence="1">BR149</strain>
    </source>
</reference>
<evidence type="ECO:0000313" key="2">
    <source>
        <dbReference type="Proteomes" id="UP000778951"/>
    </source>
</evidence>
<dbReference type="InterPro" id="IPR011322">
    <property type="entry name" value="N-reg_PII-like_a/b"/>
</dbReference>
<dbReference type="Proteomes" id="UP000778951">
    <property type="component" value="Unassembled WGS sequence"/>
</dbReference>
<comment type="caution">
    <text evidence="1">The sequence shown here is derived from an EMBL/GenBank/DDBJ whole genome shotgun (WGS) entry which is preliminary data.</text>
</comment>
<keyword evidence="2" id="KW-1185">Reference proteome</keyword>
<gene>
    <name evidence="1" type="ORF">HCT48_01060</name>
</gene>